<comment type="similarity">
    <text evidence="4">Belongs to the cytochrome P450 family.</text>
</comment>
<dbReference type="GO" id="GO:0016712">
    <property type="term" value="F:oxidoreductase activity, acting on paired donors, with incorporation or reduction of molecular oxygen, reduced flavin or flavoprotein as one donor, and incorporation of one atom of oxygen"/>
    <property type="evidence" value="ECO:0007669"/>
    <property type="project" value="TreeGrafter"/>
</dbReference>
<keyword evidence="11" id="KW-0503">Monooxygenase</keyword>
<dbReference type="PANTHER" id="PTHR24300">
    <property type="entry name" value="CYTOCHROME P450 508A4-RELATED"/>
    <property type="match status" value="1"/>
</dbReference>
<reference evidence="13" key="1">
    <citation type="submission" date="2025-08" db="UniProtKB">
        <authorList>
            <consortium name="Ensembl"/>
        </authorList>
    </citation>
    <scope>IDENTIFICATION</scope>
</reference>
<evidence type="ECO:0000256" key="7">
    <source>
        <dbReference type="ARBA" id="ARBA00022824"/>
    </source>
</evidence>
<comment type="cofactor">
    <cofactor evidence="1">
        <name>heme</name>
        <dbReference type="ChEBI" id="CHEBI:30413"/>
    </cofactor>
</comment>
<dbReference type="GO" id="GO:0005506">
    <property type="term" value="F:iron ion binding"/>
    <property type="evidence" value="ECO:0007669"/>
    <property type="project" value="InterPro"/>
</dbReference>
<dbReference type="Pfam" id="PF00067">
    <property type="entry name" value="p450"/>
    <property type="match status" value="1"/>
</dbReference>
<sequence length="340" mass="39318">MPPTPGITLSNGEKWKVLRRFALQTLRNFGMGKRSLEEQIQQEVRCLVQELAQTQAAPFDPTFLISRAVSNVICSILFGGRFEYQDGSFLTLVGLTNQIFQLLSSLWGQMYSIFPGPMSCVPGPHNRISENFEQLRLFVLEQVKMHQESFDPNSPRDFIDCFLLKMEQENQDPLSYFHTETLVMTTHNLFFSCTETVSTTLRYGFLLLMKHPEIQGEVHAEVDQVIGQHRSPSVEDRSRMPYADAMIHEVQRFSNVFPMGVPHAVTRDTRFRGFLLPEFSWDNPICHRRSREFLSGHLKSPSFPIRPFPRFSLFNNYRKLLLLHGEDLRMALLETEEHSG</sequence>
<organism evidence="13 14">
    <name type="scientific">Chelonoidis abingdonii</name>
    <name type="common">Abingdon island giant tortoise</name>
    <name type="synonym">Testudo abingdonii</name>
    <dbReference type="NCBI Taxonomy" id="106734"/>
    <lineage>
        <taxon>Eukaryota</taxon>
        <taxon>Metazoa</taxon>
        <taxon>Chordata</taxon>
        <taxon>Craniata</taxon>
        <taxon>Vertebrata</taxon>
        <taxon>Euteleostomi</taxon>
        <taxon>Archelosauria</taxon>
        <taxon>Testudinata</taxon>
        <taxon>Testudines</taxon>
        <taxon>Cryptodira</taxon>
        <taxon>Durocryptodira</taxon>
        <taxon>Testudinoidea</taxon>
        <taxon>Testudinidae</taxon>
        <taxon>Chelonoidis</taxon>
    </lineage>
</organism>
<comment type="subcellular location">
    <subcellularLocation>
        <location evidence="3">Endoplasmic reticulum membrane</location>
        <topology evidence="3">Peripheral membrane protein</topology>
    </subcellularLocation>
    <subcellularLocation>
        <location evidence="2">Microsome membrane</location>
        <topology evidence="2">Peripheral membrane protein</topology>
    </subcellularLocation>
</comment>
<dbReference type="Ensembl" id="ENSCABT00000034799.1">
    <property type="protein sequence ID" value="ENSCABP00000031750.1"/>
    <property type="gene ID" value="ENSCABG00000023186.1"/>
</dbReference>
<keyword evidence="14" id="KW-1185">Reference proteome</keyword>
<evidence type="ECO:0000256" key="12">
    <source>
        <dbReference type="ARBA" id="ARBA00023136"/>
    </source>
</evidence>
<keyword evidence="6" id="KW-0479">Metal-binding</keyword>
<keyword evidence="8" id="KW-0492">Microsome</keyword>
<keyword evidence="12" id="KW-0472">Membrane</keyword>
<dbReference type="InterPro" id="IPR050182">
    <property type="entry name" value="Cytochrome_P450_fam2"/>
</dbReference>
<keyword evidence="9" id="KW-0560">Oxidoreductase</keyword>
<keyword evidence="7" id="KW-0256">Endoplasmic reticulum</keyword>
<evidence type="ECO:0000256" key="9">
    <source>
        <dbReference type="ARBA" id="ARBA00023002"/>
    </source>
</evidence>
<dbReference type="InterPro" id="IPR036396">
    <property type="entry name" value="Cyt_P450_sf"/>
</dbReference>
<reference evidence="13" key="2">
    <citation type="submission" date="2025-09" db="UniProtKB">
        <authorList>
            <consortium name="Ensembl"/>
        </authorList>
    </citation>
    <scope>IDENTIFICATION</scope>
</reference>
<evidence type="ECO:0000313" key="13">
    <source>
        <dbReference type="Ensembl" id="ENSCABP00000031750.1"/>
    </source>
</evidence>
<evidence type="ECO:0008006" key="15">
    <source>
        <dbReference type="Google" id="ProtNLM"/>
    </source>
</evidence>
<evidence type="ECO:0000256" key="11">
    <source>
        <dbReference type="ARBA" id="ARBA00023033"/>
    </source>
</evidence>
<protein>
    <recommendedName>
        <fullName evidence="15">Cytochrome P450</fullName>
    </recommendedName>
</protein>
<accession>A0A8C0QSP0</accession>
<dbReference type="GO" id="GO:0005789">
    <property type="term" value="C:endoplasmic reticulum membrane"/>
    <property type="evidence" value="ECO:0007669"/>
    <property type="project" value="UniProtKB-SubCell"/>
</dbReference>
<keyword evidence="10" id="KW-0408">Iron</keyword>
<evidence type="ECO:0000256" key="10">
    <source>
        <dbReference type="ARBA" id="ARBA00023004"/>
    </source>
</evidence>
<dbReference type="SUPFAM" id="SSF48264">
    <property type="entry name" value="Cytochrome P450"/>
    <property type="match status" value="1"/>
</dbReference>
<dbReference type="GO" id="GO:0008392">
    <property type="term" value="F:arachidonate epoxygenase activity"/>
    <property type="evidence" value="ECO:0007669"/>
    <property type="project" value="TreeGrafter"/>
</dbReference>
<dbReference type="GO" id="GO:0020037">
    <property type="term" value="F:heme binding"/>
    <property type="evidence" value="ECO:0007669"/>
    <property type="project" value="InterPro"/>
</dbReference>
<keyword evidence="5" id="KW-0349">Heme</keyword>
<evidence type="ECO:0000256" key="2">
    <source>
        <dbReference type="ARBA" id="ARBA00004174"/>
    </source>
</evidence>
<dbReference type="Gene3D" id="1.10.630.10">
    <property type="entry name" value="Cytochrome P450"/>
    <property type="match status" value="1"/>
</dbReference>
<name>A0A8C0QSP0_CHEAB</name>
<dbReference type="Proteomes" id="UP000694404">
    <property type="component" value="Unplaced"/>
</dbReference>
<evidence type="ECO:0000256" key="8">
    <source>
        <dbReference type="ARBA" id="ARBA00022848"/>
    </source>
</evidence>
<dbReference type="PANTHER" id="PTHR24300:SF84">
    <property type="entry name" value="CYTOCHROME P450, FAMILY 2, SUBFAMILY T, POLYPEPTIDE 4"/>
    <property type="match status" value="1"/>
</dbReference>
<dbReference type="InterPro" id="IPR001128">
    <property type="entry name" value="Cyt_P450"/>
</dbReference>
<dbReference type="InterPro" id="IPR002401">
    <property type="entry name" value="Cyt_P450_E_grp-I"/>
</dbReference>
<dbReference type="PRINTS" id="PR00463">
    <property type="entry name" value="EP450I"/>
</dbReference>
<dbReference type="GeneTree" id="ENSGT00940000155736"/>
<proteinExistence type="inferred from homology"/>
<dbReference type="GO" id="GO:0019373">
    <property type="term" value="P:epoxygenase P450 pathway"/>
    <property type="evidence" value="ECO:0007669"/>
    <property type="project" value="TreeGrafter"/>
</dbReference>
<dbReference type="FunFam" id="1.10.630.10:FF:000238">
    <property type="entry name" value="Cytochrome P450 2A6"/>
    <property type="match status" value="1"/>
</dbReference>
<evidence type="ECO:0000256" key="1">
    <source>
        <dbReference type="ARBA" id="ARBA00001971"/>
    </source>
</evidence>
<evidence type="ECO:0000256" key="6">
    <source>
        <dbReference type="ARBA" id="ARBA00022723"/>
    </source>
</evidence>
<evidence type="ECO:0000256" key="4">
    <source>
        <dbReference type="ARBA" id="ARBA00010617"/>
    </source>
</evidence>
<dbReference type="AlphaFoldDB" id="A0A8C0QSP0"/>
<evidence type="ECO:0000256" key="5">
    <source>
        <dbReference type="ARBA" id="ARBA00022617"/>
    </source>
</evidence>
<dbReference type="GO" id="GO:0006805">
    <property type="term" value="P:xenobiotic metabolic process"/>
    <property type="evidence" value="ECO:0007669"/>
    <property type="project" value="TreeGrafter"/>
</dbReference>
<evidence type="ECO:0000313" key="14">
    <source>
        <dbReference type="Proteomes" id="UP000694404"/>
    </source>
</evidence>
<evidence type="ECO:0000256" key="3">
    <source>
        <dbReference type="ARBA" id="ARBA00004406"/>
    </source>
</evidence>